<organism evidence="4">
    <name type="scientific">Trepomonas sp. PC1</name>
    <dbReference type="NCBI Taxonomy" id="1076344"/>
    <lineage>
        <taxon>Eukaryota</taxon>
        <taxon>Metamonada</taxon>
        <taxon>Diplomonadida</taxon>
        <taxon>Hexamitidae</taxon>
        <taxon>Hexamitinae</taxon>
        <taxon>Trepomonas</taxon>
    </lineage>
</organism>
<feature type="domain" description="Saposin B-type" evidence="3">
    <location>
        <begin position="93"/>
        <end position="175"/>
    </location>
</feature>
<keyword evidence="2" id="KW-0325">Glycoprotein</keyword>
<evidence type="ECO:0000259" key="3">
    <source>
        <dbReference type="PROSITE" id="PS50015"/>
    </source>
</evidence>
<proteinExistence type="predicted"/>
<name>A0A146KGV8_9EUKA</name>
<dbReference type="PANTHER" id="PTHR11480">
    <property type="entry name" value="SAPOSIN-RELATED"/>
    <property type="match status" value="1"/>
</dbReference>
<accession>A0A146KGV8</accession>
<keyword evidence="1" id="KW-1015">Disulfide bond</keyword>
<dbReference type="AlphaFoldDB" id="A0A146KGV8"/>
<dbReference type="SMART" id="SM00741">
    <property type="entry name" value="SapB"/>
    <property type="match status" value="2"/>
</dbReference>
<feature type="non-terminal residue" evidence="4">
    <location>
        <position position="189"/>
    </location>
</feature>
<feature type="non-terminal residue" evidence="4">
    <location>
        <position position="1"/>
    </location>
</feature>
<dbReference type="InterPro" id="IPR008138">
    <property type="entry name" value="SapB_2"/>
</dbReference>
<dbReference type="PANTHER" id="PTHR11480:SF93">
    <property type="entry name" value="SAPOSIN B-TYPE DOMAIN-CONTAINING PROTEIN"/>
    <property type="match status" value="1"/>
</dbReference>
<dbReference type="InterPro" id="IPR008139">
    <property type="entry name" value="SaposinB_dom"/>
</dbReference>
<evidence type="ECO:0000256" key="2">
    <source>
        <dbReference type="ARBA" id="ARBA00023180"/>
    </source>
</evidence>
<dbReference type="SUPFAM" id="SSF47862">
    <property type="entry name" value="Saposin"/>
    <property type="match status" value="2"/>
</dbReference>
<dbReference type="Gene3D" id="1.10.225.10">
    <property type="entry name" value="Saposin-like"/>
    <property type="match status" value="2"/>
</dbReference>
<sequence>LIQSFQRDSIQCTLCIAAMDRVYKALESGASGQVIKSGMEAICQVLPDNTAKSQCIQFVDQEYTGLIAWLETAYSSETLCTLMGACKYPVPPINSGCDACLVGFTFLEDIFQFTPSKELIKSGLNFVCKIFPSGDIRNTCEGFLDQEFDKLMDWIDKQFPPTFICTVIDACQYPFEPIEDGLCIFCEGA</sequence>
<evidence type="ECO:0000256" key="1">
    <source>
        <dbReference type="ARBA" id="ARBA00023157"/>
    </source>
</evidence>
<protein>
    <recommendedName>
        <fullName evidence="3">Saposin B-type domain-containing protein</fullName>
    </recommendedName>
</protein>
<dbReference type="InterPro" id="IPR011001">
    <property type="entry name" value="Saposin-like"/>
</dbReference>
<dbReference type="EMBL" id="GDID01002117">
    <property type="protein sequence ID" value="JAP94489.1"/>
    <property type="molecule type" value="Transcribed_RNA"/>
</dbReference>
<gene>
    <name evidence="4" type="ORF">TPC1_12839</name>
</gene>
<dbReference type="Pfam" id="PF03489">
    <property type="entry name" value="SapB_2"/>
    <property type="match status" value="2"/>
</dbReference>
<feature type="domain" description="Saposin B-type" evidence="3">
    <location>
        <begin position="8"/>
        <end position="90"/>
    </location>
</feature>
<dbReference type="InterPro" id="IPR051428">
    <property type="entry name" value="Sphingo_Act-Surfact_Prot"/>
</dbReference>
<evidence type="ECO:0000313" key="4">
    <source>
        <dbReference type="EMBL" id="JAP94489.1"/>
    </source>
</evidence>
<dbReference type="PROSITE" id="PS50015">
    <property type="entry name" value="SAP_B"/>
    <property type="match status" value="2"/>
</dbReference>
<reference evidence="4" key="1">
    <citation type="submission" date="2015-07" db="EMBL/GenBank/DDBJ databases">
        <title>Adaptation to a free-living lifestyle via gene acquisitions in the diplomonad Trepomonas sp. PC1.</title>
        <authorList>
            <person name="Xu F."/>
            <person name="Jerlstrom-Hultqvist J."/>
            <person name="Kolisko M."/>
            <person name="Simpson A.G.B."/>
            <person name="Roger A.J."/>
            <person name="Svard S.G."/>
            <person name="Andersson J.O."/>
        </authorList>
    </citation>
    <scope>NUCLEOTIDE SEQUENCE</scope>
    <source>
        <strain evidence="4">PC1</strain>
    </source>
</reference>